<dbReference type="AlphaFoldDB" id="A0A915A3B1"/>
<protein>
    <submittedName>
        <fullName evidence="3">Uncharacterized protein</fullName>
    </submittedName>
</protein>
<feature type="signal peptide" evidence="1">
    <location>
        <begin position="1"/>
        <end position="19"/>
    </location>
</feature>
<proteinExistence type="predicted"/>
<keyword evidence="2" id="KW-1185">Reference proteome</keyword>
<keyword evidence="1" id="KW-0732">Signal</keyword>
<evidence type="ECO:0000313" key="2">
    <source>
        <dbReference type="Proteomes" id="UP000887569"/>
    </source>
</evidence>
<evidence type="ECO:0000313" key="3">
    <source>
        <dbReference type="WBParaSite" id="PgE353_g001_t11"/>
    </source>
</evidence>
<sequence>MNILILLLHRNISLVKLDATLVPWGQTEQMKGVGKTLSRYFGKMSSLTQGRKAAVSL</sequence>
<name>A0A915A3B1_PARUN</name>
<dbReference type="WBParaSite" id="PgE353_g001_t11">
    <property type="protein sequence ID" value="PgE353_g001_t11"/>
    <property type="gene ID" value="PgE353_g001"/>
</dbReference>
<dbReference type="Proteomes" id="UP000887569">
    <property type="component" value="Unplaced"/>
</dbReference>
<evidence type="ECO:0000256" key="1">
    <source>
        <dbReference type="SAM" id="SignalP"/>
    </source>
</evidence>
<feature type="chain" id="PRO_5036743104" evidence="1">
    <location>
        <begin position="20"/>
        <end position="57"/>
    </location>
</feature>
<accession>A0A915A3B1</accession>
<organism evidence="2 3">
    <name type="scientific">Parascaris univalens</name>
    <name type="common">Nematode worm</name>
    <dbReference type="NCBI Taxonomy" id="6257"/>
    <lineage>
        <taxon>Eukaryota</taxon>
        <taxon>Metazoa</taxon>
        <taxon>Ecdysozoa</taxon>
        <taxon>Nematoda</taxon>
        <taxon>Chromadorea</taxon>
        <taxon>Rhabditida</taxon>
        <taxon>Spirurina</taxon>
        <taxon>Ascaridomorpha</taxon>
        <taxon>Ascaridoidea</taxon>
        <taxon>Ascarididae</taxon>
        <taxon>Parascaris</taxon>
    </lineage>
</organism>
<reference evidence="3" key="1">
    <citation type="submission" date="2022-11" db="UniProtKB">
        <authorList>
            <consortium name="WormBaseParasite"/>
        </authorList>
    </citation>
    <scope>IDENTIFICATION</scope>
</reference>